<dbReference type="PROSITE" id="PS00107">
    <property type="entry name" value="PROTEIN_KINASE_ATP"/>
    <property type="match status" value="1"/>
</dbReference>
<dbReference type="GO" id="GO:0005524">
    <property type="term" value="F:ATP binding"/>
    <property type="evidence" value="ECO:0007669"/>
    <property type="project" value="UniProtKB-UniRule"/>
</dbReference>
<dbReference type="OrthoDB" id="68483at2759"/>
<dbReference type="Proteomes" id="UP000009131">
    <property type="component" value="Unassembled WGS sequence"/>
</dbReference>
<sequence length="1450" mass="157220">MGNPALSKAKPLLWRAVSQPTSTTGLHRGQVNLSEPSVVRNRCRSAAEIAQTAFWTLPRDRQARTPQRIDLVSTSAFSTRSIERSPRERERQLDTANSTSERRHVARLCNDVADSDALPPSLDVGMSLVMPLSMTALPNALQRSSPSPTGKRANRGVGPKSPVALNTDSQPGSHQASPYEDSQLLSPVSLAHSIDSAESDMVSMYTESSSSGYDASGLDVVQPGAAGLERRSSRKQRPRMLNLQNSSRERTQSSPSLLVANRSHLRPSDSPVTPLASTQYARSGHQRQKSSGDHDATPVSLAGGMTRSLASASLVDFLNPASSGLERPLSPQSMPGERRRSILNETLPASGSAASVSTYRANKPENSGFVVISRPVKPTLETAPQRSPRLSQSGFATPASPRAFPQFSHYSYEDAMPSPGIVSASASVSRETSGGSGRFKHIKGKQTDRSDFDSQVEPVTETNKVKSGKDALGRRMVNQYVRLHMIGRGVHGRVWLCEDTLGLPDSGEGQGELCAIKSVYREDRRKRSLKQARMARAAARSTSTGLDVNAINAALESGSRATTSGNRSNPAIAEDDTVRQEIAIMKRLGHKHIVKLKEVIDDANSKQIFMVLEFCSGGQIDWQDPVTKAPKMTVDESRKIFRDVVLGLEYLHHNGIIHRDIKPANLLWATRERDLVKISDFGVSHLSEALTRTHRSGEGNDADETGDDKALRKTKGSPAFFAPELCFPVEVTPVATPFERGEGQTDYDMPETSDLMHDLAGARERLGQMGRPVSTRTITLVSHPVASQPHTARQRPPIGKGIDVWALGVTLYCLLFGTTPFTANTEYELYNAIPRDKVPIPAHMGSDRRLTGSGIVAESHLPAHVHDELQEGREAVDLLSRLLEKDPTKRISLDEVKTHPWVLRNLPDSGEWLADTDPTHQQAVKVTKEEVQQATADRAFHSRKFNPTSLNLKDSLKKAMDRLQAGFGLSNRNQIPTTRIRTQSQSSASAIDTFSEPSQSRAPSRQISKSGPHGLPALSNDDLVSLPDGMKSPESVGSSRRWSIKNRLVGHRNSQGELASRPVSAHMPPMARTYSNSSGAGSAISPNARRPVSVSGSSAPQTVVEHELLHPRQEHARTAPSPSRQPSWHPDLSPAHQDSDAESSKRVNGFARILGRLRSGSKTPQRGTNTPDLPLGASAATDGESDDEAIPLSASPLAHQRGSIISDGSSASNDPAELVHGRQGVRAPITNLAVEPVRGGSSESSLSDADESDGDLMNDADIGDESDDDEDDEALATDIKSGPVATLDAQKTEFLPAFDRFDQLGVPYGNDATQTWTTAARPDSNTVLATPRLSLSSTEDESPRMSPRMPVKTVGPTTDHPSVVPSLSPVDERNQRESIQHRHSEEDEEGDGDLEIEVKPHPIPTLPLCAYQSPICVVIFLLVINEAHIKGFFCARHQDCKVHNKSAGSR</sequence>
<feature type="compositionally biased region" description="Polar residues" evidence="4">
    <location>
        <begin position="1160"/>
        <end position="1171"/>
    </location>
</feature>
<dbReference type="InterPro" id="IPR000719">
    <property type="entry name" value="Prot_kinase_dom"/>
</dbReference>
<dbReference type="SMART" id="SM00220">
    <property type="entry name" value="S_TKc"/>
    <property type="match status" value="1"/>
</dbReference>
<dbReference type="InterPro" id="IPR011009">
    <property type="entry name" value="Kinase-like_dom_sf"/>
</dbReference>
<evidence type="ECO:0000256" key="1">
    <source>
        <dbReference type="ARBA" id="ARBA00022741"/>
    </source>
</evidence>
<dbReference type="Pfam" id="PF00069">
    <property type="entry name" value="Pkinase"/>
    <property type="match status" value="2"/>
</dbReference>
<dbReference type="Gene3D" id="1.10.510.10">
    <property type="entry name" value="Transferase(Phosphotransferase) domain 1"/>
    <property type="match status" value="1"/>
</dbReference>
<dbReference type="GO" id="GO:0004674">
    <property type="term" value="F:protein serine/threonine kinase activity"/>
    <property type="evidence" value="ECO:0007669"/>
    <property type="project" value="TreeGrafter"/>
</dbReference>
<feature type="region of interest" description="Disordered" evidence="4">
    <location>
        <begin position="692"/>
        <end position="714"/>
    </location>
</feature>
<dbReference type="STRING" id="764103.G7DX93"/>
<comment type="caution">
    <text evidence="6">The sequence shown here is derived from an EMBL/GenBank/DDBJ whole genome shotgun (WGS) entry which is preliminary data.</text>
</comment>
<dbReference type="EMBL" id="BABT02000059">
    <property type="protein sequence ID" value="GAA95203.1"/>
    <property type="molecule type" value="Genomic_DNA"/>
</dbReference>
<feature type="binding site" evidence="3">
    <location>
        <position position="517"/>
    </location>
    <ligand>
        <name>ATP</name>
        <dbReference type="ChEBI" id="CHEBI:30616"/>
    </ligand>
</feature>
<feature type="region of interest" description="Disordered" evidence="4">
    <location>
        <begin position="967"/>
        <end position="1100"/>
    </location>
</feature>
<name>G7DX93_MIXOS</name>
<feature type="compositionally biased region" description="Basic and acidic residues" evidence="4">
    <location>
        <begin position="1370"/>
        <end position="1385"/>
    </location>
</feature>
<dbReference type="PANTHER" id="PTHR24346:SF77">
    <property type="entry name" value="SERINE THREONINE PROTEIN KINASE"/>
    <property type="match status" value="1"/>
</dbReference>
<dbReference type="SUPFAM" id="SSF56112">
    <property type="entry name" value="Protein kinase-like (PK-like)"/>
    <property type="match status" value="1"/>
</dbReference>
<keyword evidence="7" id="KW-1185">Reference proteome</keyword>
<dbReference type="CDD" id="cd14008">
    <property type="entry name" value="STKc_LKB1_CaMKK"/>
    <property type="match status" value="1"/>
</dbReference>
<evidence type="ECO:0000313" key="6">
    <source>
        <dbReference type="EMBL" id="GAA95203.1"/>
    </source>
</evidence>
<evidence type="ECO:0000313" key="7">
    <source>
        <dbReference type="Proteomes" id="UP000009131"/>
    </source>
</evidence>
<reference evidence="6 7" key="1">
    <citation type="journal article" date="2011" name="J. Gen. Appl. Microbiol.">
        <title>Draft genome sequencing of the enigmatic basidiomycete Mixia osmundae.</title>
        <authorList>
            <person name="Nishida H."/>
            <person name="Nagatsuka Y."/>
            <person name="Sugiyama J."/>
        </authorList>
    </citation>
    <scope>NUCLEOTIDE SEQUENCE [LARGE SCALE GENOMIC DNA]</scope>
    <source>
        <strain evidence="7">CBS 9802 / IAM 14324 / JCM 22182 / KY 12970</strain>
    </source>
</reference>
<feature type="compositionally biased region" description="Polar residues" evidence="4">
    <location>
        <begin position="164"/>
        <end position="176"/>
    </location>
</feature>
<feature type="compositionally biased region" description="Polar residues" evidence="4">
    <location>
        <begin position="242"/>
        <end position="256"/>
    </location>
</feature>
<dbReference type="InParanoid" id="G7DX93"/>
<reference evidence="6 7" key="2">
    <citation type="journal article" date="2012" name="Open Biol.">
        <title>Characteristics of nucleosomes and linker DNA regions on the genome of the basidiomycete Mixia osmundae revealed by mono- and dinucleosome mapping.</title>
        <authorList>
            <person name="Nishida H."/>
            <person name="Kondo S."/>
            <person name="Matsumoto T."/>
            <person name="Suzuki Y."/>
            <person name="Yoshikawa H."/>
            <person name="Taylor T.D."/>
            <person name="Sugiyama J."/>
        </authorList>
    </citation>
    <scope>NUCLEOTIDE SEQUENCE [LARGE SCALE GENOMIC DNA]</scope>
    <source>
        <strain evidence="7">CBS 9802 / IAM 14324 / JCM 22182 / KY 12970</strain>
    </source>
</reference>
<evidence type="ECO:0000256" key="2">
    <source>
        <dbReference type="ARBA" id="ARBA00022840"/>
    </source>
</evidence>
<dbReference type="PROSITE" id="PS50011">
    <property type="entry name" value="PROTEIN_KINASE_DOM"/>
    <property type="match status" value="1"/>
</dbReference>
<feature type="region of interest" description="Disordered" evidence="4">
    <location>
        <begin position="139"/>
        <end position="185"/>
    </location>
</feature>
<dbReference type="InterPro" id="IPR017441">
    <property type="entry name" value="Protein_kinase_ATP_BS"/>
</dbReference>
<protein>
    <recommendedName>
        <fullName evidence="5">Protein kinase domain-containing protein</fullName>
    </recommendedName>
</protein>
<dbReference type="HOGENOM" id="CLU_251345_0_0_1"/>
<feature type="region of interest" description="Disordered" evidence="4">
    <location>
        <begin position="1112"/>
        <end position="1190"/>
    </location>
</feature>
<dbReference type="GO" id="GO:0035556">
    <property type="term" value="P:intracellular signal transduction"/>
    <property type="evidence" value="ECO:0007669"/>
    <property type="project" value="TreeGrafter"/>
</dbReference>
<dbReference type="RefSeq" id="XP_014571227.1">
    <property type="nucleotide sequence ID" value="XM_014715741.1"/>
</dbReference>
<feature type="region of interest" description="Disordered" evidence="4">
    <location>
        <begin position="226"/>
        <end position="301"/>
    </location>
</feature>
<feature type="region of interest" description="Disordered" evidence="4">
    <location>
        <begin position="75"/>
        <end position="103"/>
    </location>
</feature>
<dbReference type="eggNOG" id="KOG0585">
    <property type="taxonomic scope" value="Eukaryota"/>
</dbReference>
<proteinExistence type="predicted"/>
<accession>G7DX93</accession>
<feature type="compositionally biased region" description="Polar residues" evidence="4">
    <location>
        <begin position="970"/>
        <end position="1009"/>
    </location>
</feature>
<organism evidence="6 7">
    <name type="scientific">Mixia osmundae (strain CBS 9802 / IAM 14324 / JCM 22182 / KY 12970)</name>
    <dbReference type="NCBI Taxonomy" id="764103"/>
    <lineage>
        <taxon>Eukaryota</taxon>
        <taxon>Fungi</taxon>
        <taxon>Dikarya</taxon>
        <taxon>Basidiomycota</taxon>
        <taxon>Pucciniomycotina</taxon>
        <taxon>Mixiomycetes</taxon>
        <taxon>Mixiales</taxon>
        <taxon>Mixiaceae</taxon>
        <taxon>Mixia</taxon>
    </lineage>
</organism>
<feature type="region of interest" description="Disordered" evidence="4">
    <location>
        <begin position="1332"/>
        <end position="1395"/>
    </location>
</feature>
<keyword evidence="1 3" id="KW-0547">Nucleotide-binding</keyword>
<evidence type="ECO:0000256" key="3">
    <source>
        <dbReference type="PROSITE-ProRule" id="PRU10141"/>
    </source>
</evidence>
<keyword evidence="2 3" id="KW-0067">ATP-binding</keyword>
<feature type="compositionally biased region" description="Acidic residues" evidence="4">
    <location>
        <begin position="1248"/>
        <end position="1275"/>
    </location>
</feature>
<feature type="region of interest" description="Disordered" evidence="4">
    <location>
        <begin position="432"/>
        <end position="454"/>
    </location>
</feature>
<feature type="domain" description="Protein kinase" evidence="5">
    <location>
        <begin position="480"/>
        <end position="902"/>
    </location>
</feature>
<evidence type="ECO:0000259" key="5">
    <source>
        <dbReference type="PROSITE" id="PS50011"/>
    </source>
</evidence>
<feature type="region of interest" description="Disordered" evidence="4">
    <location>
        <begin position="1202"/>
        <end position="1282"/>
    </location>
</feature>
<dbReference type="Gene3D" id="3.30.200.20">
    <property type="entry name" value="Phosphorylase Kinase, domain 1"/>
    <property type="match status" value="1"/>
</dbReference>
<dbReference type="GO" id="GO:0005737">
    <property type="term" value="C:cytoplasm"/>
    <property type="evidence" value="ECO:0007669"/>
    <property type="project" value="TreeGrafter"/>
</dbReference>
<dbReference type="PANTHER" id="PTHR24346">
    <property type="entry name" value="MAP/MICROTUBULE AFFINITY-REGULATING KINASE"/>
    <property type="match status" value="1"/>
</dbReference>
<evidence type="ECO:0000256" key="4">
    <source>
        <dbReference type="SAM" id="MobiDB-lite"/>
    </source>
</evidence>
<feature type="compositionally biased region" description="Acidic residues" evidence="4">
    <location>
        <begin position="1386"/>
        <end position="1395"/>
    </location>
</feature>
<feature type="compositionally biased region" description="Basic and acidic residues" evidence="4">
    <location>
        <begin position="81"/>
        <end position="93"/>
    </location>
</feature>
<gene>
    <name evidence="6" type="primary">Mo01858</name>
    <name evidence="6" type="ORF">E5Q_01858</name>
</gene>